<feature type="repeat" description="WD" evidence="6">
    <location>
        <begin position="408"/>
        <end position="448"/>
    </location>
</feature>
<dbReference type="PANTHER" id="PTHR19853">
    <property type="entry name" value="WD REPEAT CONTAINING PROTEIN 3 WDR3"/>
    <property type="match status" value="1"/>
</dbReference>
<evidence type="ECO:0000256" key="5">
    <source>
        <dbReference type="ARBA" id="ARBA00038229"/>
    </source>
</evidence>
<evidence type="ECO:0000313" key="9">
    <source>
        <dbReference type="EMBL" id="EFA80214.1"/>
    </source>
</evidence>
<dbReference type="InterPro" id="IPR019775">
    <property type="entry name" value="WD40_repeat_CS"/>
</dbReference>
<dbReference type="GO" id="GO:0030515">
    <property type="term" value="F:snoRNA binding"/>
    <property type="evidence" value="ECO:0007669"/>
    <property type="project" value="TreeGrafter"/>
</dbReference>
<gene>
    <name evidence="9" type="primary">wdr3</name>
    <name evidence="9" type="ORF">PPL_07038</name>
</gene>
<dbReference type="InterPro" id="IPR001680">
    <property type="entry name" value="WD40_rpt"/>
</dbReference>
<dbReference type="PROSITE" id="PS50294">
    <property type="entry name" value="WD_REPEATS_REGION"/>
    <property type="match status" value="7"/>
</dbReference>
<dbReference type="Gene3D" id="2.130.10.10">
    <property type="entry name" value="YVTN repeat-like/Quinoprotein amine dehydrogenase"/>
    <property type="match status" value="3"/>
</dbReference>
<evidence type="ECO:0000256" key="4">
    <source>
        <dbReference type="ARBA" id="ARBA00023242"/>
    </source>
</evidence>
<evidence type="ECO:0000256" key="7">
    <source>
        <dbReference type="SAM" id="MobiDB-lite"/>
    </source>
</evidence>
<feature type="repeat" description="WD" evidence="6">
    <location>
        <begin position="627"/>
        <end position="668"/>
    </location>
</feature>
<feature type="domain" description="Small-subunit processome Utp12" evidence="8">
    <location>
        <begin position="797"/>
        <end position="898"/>
    </location>
</feature>
<feature type="compositionally biased region" description="Polar residues" evidence="7">
    <location>
        <begin position="950"/>
        <end position="959"/>
    </location>
</feature>
<dbReference type="GO" id="GO:0030490">
    <property type="term" value="P:maturation of SSU-rRNA"/>
    <property type="evidence" value="ECO:0007669"/>
    <property type="project" value="TreeGrafter"/>
</dbReference>
<keyword evidence="2 6" id="KW-0853">WD repeat</keyword>
<name>D3BE83_HETP5</name>
<protein>
    <submittedName>
        <fullName evidence="9">WD40 repeat-containing protein</fullName>
    </submittedName>
</protein>
<dbReference type="SMART" id="SM00320">
    <property type="entry name" value="WD40"/>
    <property type="match status" value="12"/>
</dbReference>
<organism evidence="9 10">
    <name type="scientific">Heterostelium pallidum (strain ATCC 26659 / Pp 5 / PN500)</name>
    <name type="common">Cellular slime mold</name>
    <name type="synonym">Polysphondylium pallidum</name>
    <dbReference type="NCBI Taxonomy" id="670386"/>
    <lineage>
        <taxon>Eukaryota</taxon>
        <taxon>Amoebozoa</taxon>
        <taxon>Evosea</taxon>
        <taxon>Eumycetozoa</taxon>
        <taxon>Dictyostelia</taxon>
        <taxon>Acytosteliales</taxon>
        <taxon>Acytosteliaceae</taxon>
        <taxon>Heterostelium</taxon>
    </lineage>
</organism>
<comment type="subcellular location">
    <subcellularLocation>
        <location evidence="1">Nucleus</location>
        <location evidence="1">Nucleolus</location>
    </subcellularLocation>
</comment>
<feature type="compositionally biased region" description="Low complexity" evidence="7">
    <location>
        <begin position="916"/>
        <end position="930"/>
    </location>
</feature>
<dbReference type="GO" id="GO:0034388">
    <property type="term" value="C:Pwp2p-containing subcomplex of 90S preribosome"/>
    <property type="evidence" value="ECO:0007669"/>
    <property type="project" value="TreeGrafter"/>
</dbReference>
<dbReference type="SUPFAM" id="SSF50998">
    <property type="entry name" value="Quinoprotein alcohol dehydrogenase-like"/>
    <property type="match status" value="1"/>
</dbReference>
<dbReference type="Pfam" id="PF25172">
    <property type="entry name" value="Beta-prop_WDR3_2nd"/>
    <property type="match status" value="1"/>
</dbReference>
<evidence type="ECO:0000256" key="1">
    <source>
        <dbReference type="ARBA" id="ARBA00004604"/>
    </source>
</evidence>
<feature type="repeat" description="WD" evidence="6">
    <location>
        <begin position="55"/>
        <end position="96"/>
    </location>
</feature>
<feature type="repeat" description="WD" evidence="6">
    <location>
        <begin position="97"/>
        <end position="138"/>
    </location>
</feature>
<dbReference type="PANTHER" id="PTHR19853:SF0">
    <property type="entry name" value="WD REPEAT-CONTAINING PROTEIN 3"/>
    <property type="match status" value="1"/>
</dbReference>
<dbReference type="InParanoid" id="D3BE83"/>
<dbReference type="RefSeq" id="XP_020432334.1">
    <property type="nucleotide sequence ID" value="XM_020577886.1"/>
</dbReference>
<dbReference type="GeneID" id="31362519"/>
<dbReference type="InterPro" id="IPR020472">
    <property type="entry name" value="WD40_PAC1"/>
</dbReference>
<feature type="repeat" description="WD" evidence="6">
    <location>
        <begin position="181"/>
        <end position="222"/>
    </location>
</feature>
<comment type="caution">
    <text evidence="9">The sequence shown here is derived from an EMBL/GenBank/DDBJ whole genome shotgun (WGS) entry which is preliminary data.</text>
</comment>
<dbReference type="InterPro" id="IPR036322">
    <property type="entry name" value="WD40_repeat_dom_sf"/>
</dbReference>
<evidence type="ECO:0000256" key="2">
    <source>
        <dbReference type="ARBA" id="ARBA00022574"/>
    </source>
</evidence>
<evidence type="ECO:0000256" key="3">
    <source>
        <dbReference type="ARBA" id="ARBA00022737"/>
    </source>
</evidence>
<dbReference type="InterPro" id="IPR015943">
    <property type="entry name" value="WD40/YVTN_repeat-like_dom_sf"/>
</dbReference>
<accession>D3BE83</accession>
<dbReference type="Pfam" id="PF25173">
    <property type="entry name" value="Beta-prop_WDR3_1st"/>
    <property type="match status" value="1"/>
</dbReference>
<dbReference type="Proteomes" id="UP000001396">
    <property type="component" value="Unassembled WGS sequence"/>
</dbReference>
<reference evidence="9 10" key="1">
    <citation type="journal article" date="2011" name="Genome Res.">
        <title>Phylogeny-wide analysis of social amoeba genomes highlights ancient origins for complex intercellular communication.</title>
        <authorList>
            <person name="Heidel A.J."/>
            <person name="Lawal H.M."/>
            <person name="Felder M."/>
            <person name="Schilde C."/>
            <person name="Helps N.R."/>
            <person name="Tunggal B."/>
            <person name="Rivero F."/>
            <person name="John U."/>
            <person name="Schleicher M."/>
            <person name="Eichinger L."/>
            <person name="Platzer M."/>
            <person name="Noegel A.A."/>
            <person name="Schaap P."/>
            <person name="Gloeckner G."/>
        </authorList>
    </citation>
    <scope>NUCLEOTIDE SEQUENCE [LARGE SCALE GENOMIC DNA]</scope>
    <source>
        <strain evidence="10">ATCC 26659 / Pp 5 / PN500</strain>
    </source>
</reference>
<feature type="repeat" description="WD" evidence="6">
    <location>
        <begin position="139"/>
        <end position="180"/>
    </location>
</feature>
<feature type="repeat" description="WD" evidence="6">
    <location>
        <begin position="585"/>
        <end position="626"/>
    </location>
</feature>
<dbReference type="FunFam" id="2.130.10.10:FF:000178">
    <property type="entry name" value="WD repeat domain 3"/>
    <property type="match status" value="1"/>
</dbReference>
<dbReference type="AlphaFoldDB" id="D3BE83"/>
<evidence type="ECO:0000313" key="10">
    <source>
        <dbReference type="Proteomes" id="UP000001396"/>
    </source>
</evidence>
<keyword evidence="10" id="KW-1185">Reference proteome</keyword>
<dbReference type="SUPFAM" id="SSF50978">
    <property type="entry name" value="WD40 repeat-like"/>
    <property type="match status" value="1"/>
</dbReference>
<dbReference type="InterPro" id="IPR051570">
    <property type="entry name" value="TBC1_cilium_biogenesis"/>
</dbReference>
<dbReference type="InterPro" id="IPR011047">
    <property type="entry name" value="Quinoprotein_ADH-like_sf"/>
</dbReference>
<keyword evidence="3" id="KW-0677">Repeat</keyword>
<evidence type="ECO:0000256" key="6">
    <source>
        <dbReference type="PROSITE-ProRule" id="PRU00221"/>
    </source>
</evidence>
<keyword evidence="4" id="KW-0539">Nucleus</keyword>
<dbReference type="STRING" id="670386.D3BE83"/>
<sequence length="966" mass="109458">MVKAYLKFVQQDVFGVIASTTSLFDKNTKHCITGSGERISIWNLKKQTLERSLFEEDTNSEIATLALSNDGELLAAGHNDGSIRLWSMREYQLVAVFNGHRGSVCALHFNQLGSQLVSGSKDTEIIVWDIITETGLYRLRGHRDMVTAVRLLEKTNRLVSSSKDGLIKIWELETQHCIQTIVGHRNPVWAIDVNADESRLVSVTNDSFIRCWRLDAGDSKSNNNRKYIVNNPINTMSIDPSAEQTKEQQQLSQYPVVKVKKEENSGSNDDDNQDVTTEQEFAIYYGSVPCKGESYNGIKFDPTNRVLIAQSQGKFIDLFQVSHGKELDQKLKKENRNVLIICYCYVIELNVIDEFRHTETIKTPSKVRGFNFGNQNHWNKFVISMMGNQVQAYEIKQEGTEVFSTLENGGHRADVRSLTLSSNDAILASTSSDSVKIWNVKTLNCIRTFQCDYGLCSVFVPGNLHVIVGTKSGTLEVFELASAEHVATVQAHEGALWSMALTPDARGIATCGSDKQVKFWNFKLIANPDNQKTKKLTLVQTQILQLESEAMCVRFSQDKRFLAVSLLDNTVKIFYADTLKFHLSLYGHKLPVMTMDISDDSTLIVTGSADKNIKIWGLDYGDCHKSLFAHDDSIMQVAFIPKTHHVISTSKDKRIKYWDADKFEHIQTLQVHHGEVWSLAMGSVGTFFLTGSHDRSIRTFKQTSEPVFVDSEKQQTLEKEWEATLEDDNRVRTKEMLEEHASANKKTLETIIAGEEILDAVLLAENERIRLKEYQETAQTEDEPYNPNILLFGMSPSDYLWNKVFKVRASDLEEALVVLPYSTLKPLFTYFSEWLNAGKSVELISKCLFFLVQTHQNQLSTEMEMVPLLQAINERLKQRVQKEKDAIGFNRSAMTYLRREVELEKSYAFFEDAPSATTASKTSSSSTAKQSSKEPQKKSKIQTETLLLPTKSTKPIKNSNNKRTRK</sequence>
<dbReference type="PROSITE" id="PS50082">
    <property type="entry name" value="WD_REPEATS_2"/>
    <property type="match status" value="8"/>
</dbReference>
<dbReference type="PROSITE" id="PS00678">
    <property type="entry name" value="WD_REPEATS_1"/>
    <property type="match status" value="3"/>
</dbReference>
<dbReference type="EMBL" id="ADBJ01000031">
    <property type="protein sequence ID" value="EFA80214.1"/>
    <property type="molecule type" value="Genomic_DNA"/>
</dbReference>
<feature type="region of interest" description="Disordered" evidence="7">
    <location>
        <begin position="916"/>
        <end position="966"/>
    </location>
</feature>
<proteinExistence type="inferred from homology"/>
<comment type="similarity">
    <text evidence="5">Belongs to the WD repeat WDR3/UTP12 family.</text>
</comment>
<dbReference type="FunFam" id="2.130.10.10:FF:000157">
    <property type="entry name" value="WD repeat domain 3"/>
    <property type="match status" value="1"/>
</dbReference>
<dbReference type="CDD" id="cd00200">
    <property type="entry name" value="WD40"/>
    <property type="match status" value="2"/>
</dbReference>
<evidence type="ECO:0000259" key="8">
    <source>
        <dbReference type="Pfam" id="PF04003"/>
    </source>
</evidence>
<dbReference type="OMA" id="MNIPLTC"/>
<dbReference type="FunCoup" id="D3BE83">
    <property type="interactions" value="981"/>
</dbReference>
<feature type="repeat" description="WD" evidence="6">
    <location>
        <begin position="489"/>
        <end position="523"/>
    </location>
</feature>
<dbReference type="InterPro" id="IPR007148">
    <property type="entry name" value="SSU_processome_Utp12"/>
</dbReference>
<dbReference type="Pfam" id="PF04003">
    <property type="entry name" value="Utp12"/>
    <property type="match status" value="1"/>
</dbReference>
<dbReference type="GO" id="GO:0032040">
    <property type="term" value="C:small-subunit processome"/>
    <property type="evidence" value="ECO:0007669"/>
    <property type="project" value="TreeGrafter"/>
</dbReference>
<dbReference type="PRINTS" id="PR00320">
    <property type="entry name" value="GPROTEINBRPT"/>
</dbReference>